<dbReference type="GO" id="GO:0016020">
    <property type="term" value="C:membrane"/>
    <property type="evidence" value="ECO:0007669"/>
    <property type="project" value="InterPro"/>
</dbReference>
<protein>
    <submittedName>
        <fullName evidence="2">Cytochrome-c oxidase</fullName>
    </submittedName>
</protein>
<dbReference type="GO" id="GO:0020037">
    <property type="term" value="F:heme binding"/>
    <property type="evidence" value="ECO:0007669"/>
    <property type="project" value="InterPro"/>
</dbReference>
<dbReference type="InterPro" id="IPR036927">
    <property type="entry name" value="Cyt_c_oxase-like_su1_sf"/>
</dbReference>
<dbReference type="GO" id="GO:0004129">
    <property type="term" value="F:cytochrome-c oxidase activity"/>
    <property type="evidence" value="ECO:0007669"/>
    <property type="project" value="InterPro"/>
</dbReference>
<comment type="caution">
    <text evidence="2">The sequence shown here is derived from an EMBL/GenBank/DDBJ whole genome shotgun (WGS) entry which is preliminary data.</text>
</comment>
<sequence>MGIRLIKISVVYFMIGVLFGLYMSMTHDYSFTPVHAHTNLLGWTALTLAGIIYHLFPAVSQTKLAKAHFWLHNIGLPLMMAGLLILISSGNEVIIPVIAAGGVLTTLAVLLFGYNVLTKLKPE</sequence>
<dbReference type="Gene3D" id="1.20.210.10">
    <property type="entry name" value="Cytochrome c oxidase-like, subunit I domain"/>
    <property type="match status" value="1"/>
</dbReference>
<name>A0A1J6VP04_9BACI</name>
<gene>
    <name evidence="2" type="ORF">BHE18_13970</name>
</gene>
<dbReference type="EMBL" id="MINN01000150">
    <property type="protein sequence ID" value="OIU67002.1"/>
    <property type="molecule type" value="Genomic_DNA"/>
</dbReference>
<dbReference type="AlphaFoldDB" id="A0A1J6VP04"/>
<dbReference type="Proteomes" id="UP000182062">
    <property type="component" value="Unassembled WGS sequence"/>
</dbReference>
<organism evidence="2 3">
    <name type="scientific">Rossellomorea aquimaris</name>
    <dbReference type="NCBI Taxonomy" id="189382"/>
    <lineage>
        <taxon>Bacteria</taxon>
        <taxon>Bacillati</taxon>
        <taxon>Bacillota</taxon>
        <taxon>Bacilli</taxon>
        <taxon>Bacillales</taxon>
        <taxon>Bacillaceae</taxon>
        <taxon>Rossellomorea</taxon>
    </lineage>
</organism>
<dbReference type="RefSeq" id="WP_071620551.1">
    <property type="nucleotide sequence ID" value="NZ_MINN01000150.1"/>
</dbReference>
<dbReference type="SUPFAM" id="SSF81442">
    <property type="entry name" value="Cytochrome c oxidase subunit I-like"/>
    <property type="match status" value="1"/>
</dbReference>
<proteinExistence type="predicted"/>
<feature type="transmembrane region" description="Helical" evidence="1">
    <location>
        <begin position="36"/>
        <end position="56"/>
    </location>
</feature>
<keyword evidence="1" id="KW-0472">Membrane</keyword>
<reference evidence="2 3" key="1">
    <citation type="submission" date="2016-09" db="EMBL/GenBank/DDBJ databases">
        <title>Bacillus aquimaris SAMM genome sequence reveals colonization and biosurfactant production capacities.</title>
        <authorList>
            <person name="Waghmode S.R."/>
            <person name="Suryavanshi M.V."/>
        </authorList>
    </citation>
    <scope>NUCLEOTIDE SEQUENCE [LARGE SCALE GENOMIC DNA]</scope>
    <source>
        <strain evidence="2 3">SAMM</strain>
    </source>
</reference>
<keyword evidence="3" id="KW-1185">Reference proteome</keyword>
<feature type="transmembrane region" description="Helical" evidence="1">
    <location>
        <begin position="5"/>
        <end position="24"/>
    </location>
</feature>
<evidence type="ECO:0000313" key="3">
    <source>
        <dbReference type="Proteomes" id="UP000182062"/>
    </source>
</evidence>
<keyword evidence="1" id="KW-0812">Transmembrane</keyword>
<dbReference type="GO" id="GO:0009060">
    <property type="term" value="P:aerobic respiration"/>
    <property type="evidence" value="ECO:0007669"/>
    <property type="project" value="InterPro"/>
</dbReference>
<feature type="transmembrane region" description="Helical" evidence="1">
    <location>
        <begin position="93"/>
        <end position="117"/>
    </location>
</feature>
<evidence type="ECO:0000313" key="2">
    <source>
        <dbReference type="EMBL" id="OIU67002.1"/>
    </source>
</evidence>
<dbReference type="OrthoDB" id="9808748at2"/>
<feature type="transmembrane region" description="Helical" evidence="1">
    <location>
        <begin position="68"/>
        <end position="87"/>
    </location>
</feature>
<accession>A0A1J6VP04</accession>
<keyword evidence="1" id="KW-1133">Transmembrane helix</keyword>
<evidence type="ECO:0000256" key="1">
    <source>
        <dbReference type="SAM" id="Phobius"/>
    </source>
</evidence>